<feature type="region of interest" description="Disordered" evidence="7">
    <location>
        <begin position="361"/>
        <end position="386"/>
    </location>
</feature>
<dbReference type="Pfam" id="PF00443">
    <property type="entry name" value="UCH"/>
    <property type="match status" value="1"/>
</dbReference>
<evidence type="ECO:0000256" key="2">
    <source>
        <dbReference type="ARBA" id="ARBA00022670"/>
    </source>
</evidence>
<dbReference type="RefSeq" id="XP_012869430.1">
    <property type="nucleotide sequence ID" value="XM_013013976.1"/>
</dbReference>
<dbReference type="RefSeq" id="XP_012869431.1">
    <property type="nucleotide sequence ID" value="XM_013013977.1"/>
</dbReference>
<dbReference type="KEGG" id="dord:105983948"/>
<dbReference type="InterPro" id="IPR050164">
    <property type="entry name" value="Peptidase_C19"/>
</dbReference>
<evidence type="ECO:0000256" key="7">
    <source>
        <dbReference type="SAM" id="MobiDB-lite"/>
    </source>
</evidence>
<sequence>METTEQNCQGSSWPPGKHAQLQKHAPPFQTALAPRQHMGLSWKKRSPVGAGLQNTGNTCYLNATLQCLTHTGPLASHMLRQMPCHQKTCMMRVMQAQVRRAFQHSGDIIQPSDALGAGFHTHKQEDAHEFLLFLLDAMQKCQACGPEGLELPAQEQSLIREIFGGYWRSRIECLQCHSISDTLDPFLDITLEVEGAHSVAQALGRLVQPEELSGEDAYHCAACLHKVSASKTLTLQSASKVLILVLKRFSSWTGDKVDKEVHFPESLDMQPYMSQHTEGPLLYDLYAVLVHAGSSSHTGHYFSYIKAGNGQWYKMDDTKVTTCDASSALSQRAYILFYSQKSTDGERHPEDVFIGRDSVANQAEEKEGRTPQPDRNKHSPLTLVEPQPDVQSTVLKEISLDQWKFFQDQNRPKSQFHLRKVEFTQDANLVVIHPSKHTDEMRRENHAGKENSSPKTCCQNTTGQISRNQSQQPCEHTRARSHKRRNKQGKKPVLVYSLPP</sequence>
<dbReference type="PANTHER" id="PTHR24006">
    <property type="entry name" value="UBIQUITIN CARBOXYL-TERMINAL HYDROLASE"/>
    <property type="match status" value="1"/>
</dbReference>
<dbReference type="GO" id="GO:0005634">
    <property type="term" value="C:nucleus"/>
    <property type="evidence" value="ECO:0007669"/>
    <property type="project" value="TreeGrafter"/>
</dbReference>
<comment type="function">
    <text evidence="6">Deubiquitinating enzyme that removes conjugated ubiquitin from specific proteins to regulate different cellular processes.</text>
</comment>
<name>A0A1S3EYE0_DIPOR</name>
<protein>
    <recommendedName>
        <fullName evidence="6">Ubiquitin carboxyl-terminal hydrolase</fullName>
        <ecNumber evidence="6">3.4.19.12</ecNumber>
    </recommendedName>
</protein>
<feature type="compositionally biased region" description="Basic and acidic residues" evidence="7">
    <location>
        <begin position="437"/>
        <end position="449"/>
    </location>
</feature>
<feature type="region of interest" description="Disordered" evidence="7">
    <location>
        <begin position="1"/>
        <end position="23"/>
    </location>
</feature>
<dbReference type="OrthoDB" id="420187at2759"/>
<dbReference type="PROSITE" id="PS00972">
    <property type="entry name" value="USP_1"/>
    <property type="match status" value="1"/>
</dbReference>
<dbReference type="InterPro" id="IPR018200">
    <property type="entry name" value="USP_CS"/>
</dbReference>
<comment type="similarity">
    <text evidence="6">Belongs to the peptidase C19 family.</text>
</comment>
<dbReference type="GO" id="GO:0042981">
    <property type="term" value="P:regulation of apoptotic process"/>
    <property type="evidence" value="ECO:0007669"/>
    <property type="project" value="TreeGrafter"/>
</dbReference>
<evidence type="ECO:0000256" key="3">
    <source>
        <dbReference type="ARBA" id="ARBA00022786"/>
    </source>
</evidence>
<dbReference type="InterPro" id="IPR038765">
    <property type="entry name" value="Papain-like_cys_pep_sf"/>
</dbReference>
<dbReference type="GO" id="GO:0016579">
    <property type="term" value="P:protein deubiquitination"/>
    <property type="evidence" value="ECO:0007669"/>
    <property type="project" value="InterPro"/>
</dbReference>
<dbReference type="AlphaFoldDB" id="A0A1S3EYE0"/>
<dbReference type="Gene3D" id="3.90.70.10">
    <property type="entry name" value="Cysteine proteinases"/>
    <property type="match status" value="1"/>
</dbReference>
<gene>
    <name evidence="11" type="primary">LOC105983949</name>
    <name evidence="10" type="synonym">LOC105983948</name>
</gene>
<proteinExistence type="inferred from homology"/>
<evidence type="ECO:0000256" key="5">
    <source>
        <dbReference type="ARBA" id="ARBA00022807"/>
    </source>
</evidence>
<dbReference type="KEGG" id="dord:105983949"/>
<evidence type="ECO:0000256" key="1">
    <source>
        <dbReference type="ARBA" id="ARBA00000707"/>
    </source>
</evidence>
<feature type="compositionally biased region" description="Basic residues" evidence="7">
    <location>
        <begin position="479"/>
        <end position="490"/>
    </location>
</feature>
<feature type="region of interest" description="Disordered" evidence="7">
    <location>
        <begin position="437"/>
        <end position="500"/>
    </location>
</feature>
<evidence type="ECO:0000256" key="4">
    <source>
        <dbReference type="ARBA" id="ARBA00022801"/>
    </source>
</evidence>
<feature type="compositionally biased region" description="Polar residues" evidence="7">
    <location>
        <begin position="1"/>
        <end position="12"/>
    </location>
</feature>
<evidence type="ECO:0000259" key="8">
    <source>
        <dbReference type="PROSITE" id="PS50235"/>
    </source>
</evidence>
<dbReference type="GO" id="GO:0005829">
    <property type="term" value="C:cytosol"/>
    <property type="evidence" value="ECO:0007669"/>
    <property type="project" value="TreeGrafter"/>
</dbReference>
<accession>A0A1S3EYE0</accession>
<organism evidence="9 11">
    <name type="scientific">Dipodomys ordii</name>
    <name type="common">Ord's kangaroo rat</name>
    <dbReference type="NCBI Taxonomy" id="10020"/>
    <lineage>
        <taxon>Eukaryota</taxon>
        <taxon>Metazoa</taxon>
        <taxon>Chordata</taxon>
        <taxon>Craniata</taxon>
        <taxon>Vertebrata</taxon>
        <taxon>Euteleostomi</taxon>
        <taxon>Mammalia</taxon>
        <taxon>Eutheria</taxon>
        <taxon>Euarchontoglires</taxon>
        <taxon>Glires</taxon>
        <taxon>Rodentia</taxon>
        <taxon>Castorimorpha</taxon>
        <taxon>Heteromyidae</taxon>
        <taxon>Dipodomyinae</taxon>
        <taxon>Dipodomys</taxon>
    </lineage>
</organism>
<evidence type="ECO:0000313" key="11">
    <source>
        <dbReference type="RefSeq" id="XP_012869431.1"/>
    </source>
</evidence>
<evidence type="ECO:0000313" key="10">
    <source>
        <dbReference type="RefSeq" id="XP_012869430.1"/>
    </source>
</evidence>
<feature type="domain" description="USP" evidence="8">
    <location>
        <begin position="50"/>
        <end position="341"/>
    </location>
</feature>
<dbReference type="GeneID" id="105983948"/>
<dbReference type="InterPro" id="IPR001394">
    <property type="entry name" value="Peptidase_C19_UCH"/>
</dbReference>
<evidence type="ECO:0000256" key="6">
    <source>
        <dbReference type="RuleBase" id="RU366025"/>
    </source>
</evidence>
<keyword evidence="5 6" id="KW-0788">Thiol protease</keyword>
<keyword evidence="2 6" id="KW-0645">Protease</keyword>
<feature type="compositionally biased region" description="Polar residues" evidence="7">
    <location>
        <begin position="450"/>
        <end position="474"/>
    </location>
</feature>
<dbReference type="InterPro" id="IPR028889">
    <property type="entry name" value="USP"/>
</dbReference>
<dbReference type="FunFam" id="3.90.70.10:FF:000119">
    <property type="entry name" value="Ubiquitin specific peptidase 36"/>
    <property type="match status" value="1"/>
</dbReference>
<dbReference type="PANTHER" id="PTHR24006:SF651">
    <property type="entry name" value="INACTIVE UBIQUITIN CARBOXYL-TERMINAL HYDROLASE 17-LIKE PROTEIN 4-RELATED"/>
    <property type="match status" value="1"/>
</dbReference>
<dbReference type="GO" id="GO:0006508">
    <property type="term" value="P:proteolysis"/>
    <property type="evidence" value="ECO:0007669"/>
    <property type="project" value="UniProtKB-KW"/>
</dbReference>
<dbReference type="EC" id="3.4.19.12" evidence="6"/>
<evidence type="ECO:0000313" key="9">
    <source>
        <dbReference type="Proteomes" id="UP000081671"/>
    </source>
</evidence>
<keyword evidence="3 6" id="KW-0833">Ubl conjugation pathway</keyword>
<dbReference type="PROSITE" id="PS50235">
    <property type="entry name" value="USP_3"/>
    <property type="match status" value="1"/>
</dbReference>
<dbReference type="GO" id="GO:0004843">
    <property type="term" value="F:cysteine-type deubiquitinase activity"/>
    <property type="evidence" value="ECO:0007669"/>
    <property type="project" value="UniProtKB-UniRule"/>
</dbReference>
<dbReference type="PROSITE" id="PS00973">
    <property type="entry name" value="USP_2"/>
    <property type="match status" value="1"/>
</dbReference>
<reference evidence="10 11" key="1">
    <citation type="submission" date="2025-04" db="UniProtKB">
        <authorList>
            <consortium name="RefSeq"/>
        </authorList>
    </citation>
    <scope>IDENTIFICATION</scope>
    <source>
        <tissue evidence="10 11">Kidney</tissue>
    </source>
</reference>
<feature type="compositionally biased region" description="Basic and acidic residues" evidence="7">
    <location>
        <begin position="363"/>
        <end position="377"/>
    </location>
</feature>
<dbReference type="GeneID" id="105983949"/>
<dbReference type="Proteomes" id="UP000081671">
    <property type="component" value="Unplaced"/>
</dbReference>
<dbReference type="SUPFAM" id="SSF54001">
    <property type="entry name" value="Cysteine proteinases"/>
    <property type="match status" value="1"/>
</dbReference>
<comment type="catalytic activity">
    <reaction evidence="1 6">
        <text>Thiol-dependent hydrolysis of ester, thioester, amide, peptide and isopeptide bonds formed by the C-terminal Gly of ubiquitin (a 76-residue protein attached to proteins as an intracellular targeting signal).</text>
        <dbReference type="EC" id="3.4.19.12"/>
    </reaction>
</comment>
<keyword evidence="4 6" id="KW-0378">Hydrolase</keyword>
<keyword evidence="9" id="KW-1185">Reference proteome</keyword>